<evidence type="ECO:0000313" key="2">
    <source>
        <dbReference type="Proteomes" id="UP001391051"/>
    </source>
</evidence>
<dbReference type="GeneID" id="92071271"/>
<sequence>MAFNVSFVNRGDYLFEVRGKEEGHWLRRPVSADESSTPKAEVWGSTDNNSFYETSGSELEDIAFSYTRNLPPLYKNTERNHLEVPALPEKWERAGPWEGCPYLKVEDGANDRGFMEPMERTPPRRRNRLPRFSFSESIFNSSDDDDDDDDDDGMREYYEFFDWADKEWTESFAGRSKEQILERDLFKGRMREWTQAELKARFGVTYKVYLMRLLRRRKLVMCDGEAFDAMVSRRAALKQELSGDEYYDDDEEREFGELFKGRRDGRMDWGHMTEAEQDAFSTALAQDEVGMCKVSCWCDLPEFEGFPQAAFVPLSPTREEFEPRTP</sequence>
<evidence type="ECO:0000313" key="1">
    <source>
        <dbReference type="EMBL" id="KAK7967710.1"/>
    </source>
</evidence>
<dbReference type="EMBL" id="JAQQWE010000001">
    <property type="protein sequence ID" value="KAK7967710.1"/>
    <property type="molecule type" value="Genomic_DNA"/>
</dbReference>
<comment type="caution">
    <text evidence="1">The sequence shown here is derived from an EMBL/GenBank/DDBJ whole genome shotgun (WGS) entry which is preliminary data.</text>
</comment>
<protein>
    <submittedName>
        <fullName evidence="1">Uncharacterized protein</fullName>
    </submittedName>
</protein>
<reference evidence="1 2" key="1">
    <citation type="submission" date="2023-01" db="EMBL/GenBank/DDBJ databases">
        <title>Analysis of 21 Apiospora genomes using comparative genomics revels a genus with tremendous synthesis potential of carbohydrate active enzymes and secondary metabolites.</title>
        <authorList>
            <person name="Sorensen T."/>
        </authorList>
    </citation>
    <scope>NUCLEOTIDE SEQUENCE [LARGE SCALE GENOMIC DNA]</scope>
    <source>
        <strain evidence="1 2">CBS 24483</strain>
    </source>
</reference>
<dbReference type="Proteomes" id="UP001391051">
    <property type="component" value="Unassembled WGS sequence"/>
</dbReference>
<keyword evidence="2" id="KW-1185">Reference proteome</keyword>
<proteinExistence type="predicted"/>
<dbReference type="RefSeq" id="XP_066707102.1">
    <property type="nucleotide sequence ID" value="XM_066838209.1"/>
</dbReference>
<name>A0ABR1R080_9PEZI</name>
<organism evidence="1 2">
    <name type="scientific">Apiospora aurea</name>
    <dbReference type="NCBI Taxonomy" id="335848"/>
    <lineage>
        <taxon>Eukaryota</taxon>
        <taxon>Fungi</taxon>
        <taxon>Dikarya</taxon>
        <taxon>Ascomycota</taxon>
        <taxon>Pezizomycotina</taxon>
        <taxon>Sordariomycetes</taxon>
        <taxon>Xylariomycetidae</taxon>
        <taxon>Amphisphaeriales</taxon>
        <taxon>Apiosporaceae</taxon>
        <taxon>Apiospora</taxon>
    </lineage>
</organism>
<accession>A0ABR1R080</accession>
<gene>
    <name evidence="1" type="ORF">PG986_001987</name>
</gene>